<name>A0AAW2S2R7_9LAMI</name>
<feature type="domain" description="Reverse transcriptase" evidence="1">
    <location>
        <begin position="1"/>
        <end position="141"/>
    </location>
</feature>
<organism evidence="2">
    <name type="scientific">Sesamum latifolium</name>
    <dbReference type="NCBI Taxonomy" id="2727402"/>
    <lineage>
        <taxon>Eukaryota</taxon>
        <taxon>Viridiplantae</taxon>
        <taxon>Streptophyta</taxon>
        <taxon>Embryophyta</taxon>
        <taxon>Tracheophyta</taxon>
        <taxon>Spermatophyta</taxon>
        <taxon>Magnoliopsida</taxon>
        <taxon>eudicotyledons</taxon>
        <taxon>Gunneridae</taxon>
        <taxon>Pentapetalae</taxon>
        <taxon>asterids</taxon>
        <taxon>lamiids</taxon>
        <taxon>Lamiales</taxon>
        <taxon>Pedaliaceae</taxon>
        <taxon>Sesamum</taxon>
    </lineage>
</organism>
<dbReference type="PANTHER" id="PTHR33116:SF84">
    <property type="entry name" value="RNA-DIRECTED DNA POLYMERASE"/>
    <property type="match status" value="1"/>
</dbReference>
<sequence>MFSISLNRSVHGFFKGSRGIRQGDPMSPYLFVIVMEIWHVLLKIRTQDDGGFQYHWKCQDLRILNLCFADDVLIFCAGTVSSARTIKSALTEFAELSGLHVNPGKSTIILSKYKKRERQSILDLMGFQEGSLPIKYLGLPLTSSRLTVADCQPLIDRLNTRLAGWNHLNLSLAGRTQLIKSVLNALHTYWASVFILPKSVIKLIEGKMRSFLWKGSATSGHAKVAWAQVCKTTEEGGLGIRSVLHMNQALMLKHVWRILQEDPRSIWVAWVLRHRLRHQTIWTYNSASTSWCWKKLIKISSLLKDGLVYEVGDGGKFRLWTDIWHPRGPLIRTYPRGLLITGLSLDSLLMAVLQQGQWRWPSESDFDIQEIVAALPSIGPPQFDTITWKSGQFNTKSVFALLQPASPRVFWHQLLGGKFKVPQHDFILWLAILGRLSTMDRL</sequence>
<dbReference type="Pfam" id="PF00078">
    <property type="entry name" value="RVT_1"/>
    <property type="match status" value="1"/>
</dbReference>
<evidence type="ECO:0000259" key="1">
    <source>
        <dbReference type="PROSITE" id="PS50878"/>
    </source>
</evidence>
<dbReference type="InterPro" id="IPR000477">
    <property type="entry name" value="RT_dom"/>
</dbReference>
<dbReference type="InterPro" id="IPR043502">
    <property type="entry name" value="DNA/RNA_pol_sf"/>
</dbReference>
<dbReference type="PANTHER" id="PTHR33116">
    <property type="entry name" value="REVERSE TRANSCRIPTASE ZINC-BINDING DOMAIN-CONTAINING PROTEIN-RELATED-RELATED"/>
    <property type="match status" value="1"/>
</dbReference>
<proteinExistence type="predicted"/>
<protein>
    <submittedName>
        <fullName evidence="2">LINE-1 retrotransposable element O protein</fullName>
    </submittedName>
</protein>
<dbReference type="EMBL" id="JACGWN010000074">
    <property type="protein sequence ID" value="KAL0386694.1"/>
    <property type="molecule type" value="Genomic_DNA"/>
</dbReference>
<evidence type="ECO:0000313" key="2">
    <source>
        <dbReference type="EMBL" id="KAL0386694.1"/>
    </source>
</evidence>
<dbReference type="AlphaFoldDB" id="A0AAW2S2R7"/>
<dbReference type="PROSITE" id="PS50878">
    <property type="entry name" value="RT_POL"/>
    <property type="match status" value="1"/>
</dbReference>
<gene>
    <name evidence="2" type="ORF">Slati_4586400</name>
</gene>
<accession>A0AAW2S2R7</accession>
<dbReference type="SUPFAM" id="SSF56672">
    <property type="entry name" value="DNA/RNA polymerases"/>
    <property type="match status" value="1"/>
</dbReference>
<reference evidence="2" key="2">
    <citation type="journal article" date="2024" name="Plant">
        <title>Genomic evolution and insights into agronomic trait innovations of Sesamum species.</title>
        <authorList>
            <person name="Miao H."/>
            <person name="Wang L."/>
            <person name="Qu L."/>
            <person name="Liu H."/>
            <person name="Sun Y."/>
            <person name="Le M."/>
            <person name="Wang Q."/>
            <person name="Wei S."/>
            <person name="Zheng Y."/>
            <person name="Lin W."/>
            <person name="Duan Y."/>
            <person name="Cao H."/>
            <person name="Xiong S."/>
            <person name="Wang X."/>
            <person name="Wei L."/>
            <person name="Li C."/>
            <person name="Ma Q."/>
            <person name="Ju M."/>
            <person name="Zhao R."/>
            <person name="Li G."/>
            <person name="Mu C."/>
            <person name="Tian Q."/>
            <person name="Mei H."/>
            <person name="Zhang T."/>
            <person name="Gao T."/>
            <person name="Zhang H."/>
        </authorList>
    </citation>
    <scope>NUCLEOTIDE SEQUENCE</scope>
    <source>
        <strain evidence="2">KEN1</strain>
    </source>
</reference>
<reference evidence="2" key="1">
    <citation type="submission" date="2020-06" db="EMBL/GenBank/DDBJ databases">
        <authorList>
            <person name="Li T."/>
            <person name="Hu X."/>
            <person name="Zhang T."/>
            <person name="Song X."/>
            <person name="Zhang H."/>
            <person name="Dai N."/>
            <person name="Sheng W."/>
            <person name="Hou X."/>
            <person name="Wei L."/>
        </authorList>
    </citation>
    <scope>NUCLEOTIDE SEQUENCE</scope>
    <source>
        <strain evidence="2">KEN1</strain>
        <tissue evidence="2">Leaf</tissue>
    </source>
</reference>
<comment type="caution">
    <text evidence="2">The sequence shown here is derived from an EMBL/GenBank/DDBJ whole genome shotgun (WGS) entry which is preliminary data.</text>
</comment>